<gene>
    <name evidence="1" type="ORF">D5086_002194</name>
</gene>
<evidence type="ECO:0000313" key="2">
    <source>
        <dbReference type="Proteomes" id="UP000309997"/>
    </source>
</evidence>
<comment type="caution">
    <text evidence="1">The sequence shown here is derived from an EMBL/GenBank/DDBJ whole genome shotgun (WGS) entry which is preliminary data.</text>
</comment>
<accession>A0ACC4D1B8</accession>
<sequence>METVNGMFVGPRVVAREGDRLVVKVVNHVPNNISIHWHGIRQLQRQRGTLFWHTHFSWLRATVYGPSSSSLSKMLVAIRFRADNPGSNLVDALLVARQHSNRISLCFWLAILKSLLMKSLEKKTWRRFCDILQSFIDLENHCTAFDSGHTLPSHVHSPPATKIMLKKMSKQKFN</sequence>
<proteinExistence type="predicted"/>
<reference evidence="1 2" key="1">
    <citation type="journal article" date="2024" name="Plant Biotechnol. J.">
        <title>Genome and CRISPR/Cas9 system of a widespread forest tree (Populus alba) in the world.</title>
        <authorList>
            <person name="Liu Y.J."/>
            <person name="Jiang P.F."/>
            <person name="Han X.M."/>
            <person name="Li X.Y."/>
            <person name="Wang H.M."/>
            <person name="Wang Y.J."/>
            <person name="Wang X.X."/>
            <person name="Zeng Q.Y."/>
        </authorList>
    </citation>
    <scope>NUCLEOTIDE SEQUENCE [LARGE SCALE GENOMIC DNA]</scope>
    <source>
        <strain evidence="2">cv. PAL-ZL1</strain>
    </source>
</reference>
<dbReference type="Proteomes" id="UP000309997">
    <property type="component" value="Unassembled WGS sequence"/>
</dbReference>
<protein>
    <submittedName>
        <fullName evidence="1">Uncharacterized protein</fullName>
    </submittedName>
</protein>
<evidence type="ECO:0000313" key="1">
    <source>
        <dbReference type="EMBL" id="KAL3611174.1"/>
    </source>
</evidence>
<keyword evidence="2" id="KW-1185">Reference proteome</keyword>
<organism evidence="1 2">
    <name type="scientific">Populus alba</name>
    <name type="common">White poplar</name>
    <dbReference type="NCBI Taxonomy" id="43335"/>
    <lineage>
        <taxon>Eukaryota</taxon>
        <taxon>Viridiplantae</taxon>
        <taxon>Streptophyta</taxon>
        <taxon>Embryophyta</taxon>
        <taxon>Tracheophyta</taxon>
        <taxon>Spermatophyta</taxon>
        <taxon>Magnoliopsida</taxon>
        <taxon>eudicotyledons</taxon>
        <taxon>Gunneridae</taxon>
        <taxon>Pentapetalae</taxon>
        <taxon>rosids</taxon>
        <taxon>fabids</taxon>
        <taxon>Malpighiales</taxon>
        <taxon>Salicaceae</taxon>
        <taxon>Saliceae</taxon>
        <taxon>Populus</taxon>
    </lineage>
</organism>
<dbReference type="EMBL" id="RCHU02000001">
    <property type="protein sequence ID" value="KAL3611174.1"/>
    <property type="molecule type" value="Genomic_DNA"/>
</dbReference>
<name>A0ACC4D1B8_POPAL</name>